<name>A0A4D4MBS4_STRAX</name>
<protein>
    <submittedName>
        <fullName evidence="1">Uncharacterized protein</fullName>
    </submittedName>
</protein>
<accession>A0A4D4MBS4</accession>
<organism evidence="1 2">
    <name type="scientific">Streptomyces avermitilis</name>
    <dbReference type="NCBI Taxonomy" id="33903"/>
    <lineage>
        <taxon>Bacteria</taxon>
        <taxon>Bacillati</taxon>
        <taxon>Actinomycetota</taxon>
        <taxon>Actinomycetes</taxon>
        <taxon>Kitasatosporales</taxon>
        <taxon>Streptomycetaceae</taxon>
        <taxon>Streptomyces</taxon>
    </lineage>
</organism>
<dbReference type="EMBL" id="BJHX01000001">
    <property type="protein sequence ID" value="GDY69099.1"/>
    <property type="molecule type" value="Genomic_DNA"/>
</dbReference>
<sequence>MSSISSALSRLPAPRAENAGDLDGGGWAAWLRGHLDPAWRTSEWRQDCWLFTGSVHEPRSSVALCRTEACDTVVSPANIFCPFCKEEQKRSPLPDAEFARAFVPVRNRVAFGGVPEPCSFTKDGQRCVRPRHCKELCATHYTQWKTHSTRKTAGRWEDTAVPYADTPACPAPACPLPGLYGRGLCRHHAQRWMAFLIRSLSSLRVRISCLASSSSVRSVAVVLRVRAGEGWWGAGVVARLRCARGCLQRR</sequence>
<evidence type="ECO:0000313" key="1">
    <source>
        <dbReference type="EMBL" id="GDY69099.1"/>
    </source>
</evidence>
<evidence type="ECO:0000313" key="2">
    <source>
        <dbReference type="Proteomes" id="UP000302139"/>
    </source>
</evidence>
<dbReference type="Proteomes" id="UP000302139">
    <property type="component" value="Unassembled WGS sequence"/>
</dbReference>
<comment type="caution">
    <text evidence="1">The sequence shown here is derived from an EMBL/GenBank/DDBJ whole genome shotgun (WGS) entry which is preliminary data.</text>
</comment>
<dbReference type="AlphaFoldDB" id="A0A4D4MBS4"/>
<proteinExistence type="predicted"/>
<gene>
    <name evidence="1" type="ORF">SAV14893_084920</name>
</gene>
<reference evidence="1 2" key="1">
    <citation type="submission" date="2019-04" db="EMBL/GenBank/DDBJ databases">
        <title>Draft genome sequences of Streptomyces avermitilis NBRC 14893.</title>
        <authorList>
            <person name="Komaki H."/>
            <person name="Tamura T."/>
            <person name="Hosoyama A."/>
        </authorList>
    </citation>
    <scope>NUCLEOTIDE SEQUENCE [LARGE SCALE GENOMIC DNA]</scope>
    <source>
        <strain evidence="1 2">NBRC 14893</strain>
    </source>
</reference>